<organism evidence="1">
    <name type="scientific">uncultured Caudovirales phage</name>
    <dbReference type="NCBI Taxonomy" id="2100421"/>
    <lineage>
        <taxon>Viruses</taxon>
        <taxon>Duplodnaviria</taxon>
        <taxon>Heunggongvirae</taxon>
        <taxon>Uroviricota</taxon>
        <taxon>Caudoviricetes</taxon>
        <taxon>Peduoviridae</taxon>
        <taxon>Maltschvirus</taxon>
        <taxon>Maltschvirus maltsch</taxon>
    </lineage>
</organism>
<proteinExistence type="predicted"/>
<protein>
    <submittedName>
        <fullName evidence="1">Uncharacterized protein</fullName>
    </submittedName>
</protein>
<gene>
    <name evidence="1" type="ORF">UFOVP264_32</name>
</gene>
<dbReference type="EMBL" id="LR796277">
    <property type="protein sequence ID" value="CAB4133822.1"/>
    <property type="molecule type" value="Genomic_DNA"/>
</dbReference>
<reference evidence="1" key="1">
    <citation type="submission" date="2020-04" db="EMBL/GenBank/DDBJ databases">
        <authorList>
            <person name="Chiriac C."/>
            <person name="Salcher M."/>
            <person name="Ghai R."/>
            <person name="Kavagutti S V."/>
        </authorList>
    </citation>
    <scope>NUCLEOTIDE SEQUENCE</scope>
</reference>
<accession>A0A6J5LJT0</accession>
<name>A0A6J5LJT0_9CAUD</name>
<sequence>MKGNNKTNYELFLKDLFNAYTDMILEHIDNEDIECDFEGEGFGQHWYETLADLTIDLSIQSFQDIVFSLEEQAIECAKLLIEEHEQNLSEE</sequence>
<evidence type="ECO:0000313" key="1">
    <source>
        <dbReference type="EMBL" id="CAB4133822.1"/>
    </source>
</evidence>